<keyword evidence="1" id="KW-1133">Transmembrane helix</keyword>
<proteinExistence type="predicted"/>
<comment type="caution">
    <text evidence="2">The sequence shown here is derived from an EMBL/GenBank/DDBJ whole genome shotgun (WGS) entry which is preliminary data.</text>
</comment>
<accession>A0AAN8JZY1</accession>
<name>A0AAN8JZY1_PATCE</name>
<sequence>MAENLDPILASFWEGFPCPPPWRSGILQHLNFSGCLGSSVGNRIRSLMLKRCSGTGFKEISEIIMEDNSTYINEIPEHVFVMDACALNCRLLIVSVCVVFLVGMLAGIIYLLYRNHFHKPSNGVPRSAQPSRHDVSKAFNSCHYASAPVIGRLDETSFCHGKEMCRNRPRNGVMGNRYDKLRFPSDKRSQIYPGMRDSRLPNYENDLETSNDYESIDDLDKCDSKNSSPMKFGCHYQFGNGETILSISSDLDTDDNLCQVSTDNLNDEESFSSVACNEAFEPENSGDDISCDYLADLKLDLNMCTTSRPVNYVPTFSTFNKEVSYT</sequence>
<dbReference type="EMBL" id="JAZGQO010000007">
    <property type="protein sequence ID" value="KAK6182183.1"/>
    <property type="molecule type" value="Genomic_DNA"/>
</dbReference>
<reference evidence="2 3" key="1">
    <citation type="submission" date="2024-01" db="EMBL/GenBank/DDBJ databases">
        <title>The genome of the rayed Mediterranean limpet Patella caerulea (Linnaeus, 1758).</title>
        <authorList>
            <person name="Anh-Thu Weber A."/>
            <person name="Halstead-Nussloch G."/>
        </authorList>
    </citation>
    <scope>NUCLEOTIDE SEQUENCE [LARGE SCALE GENOMIC DNA]</scope>
    <source>
        <strain evidence="2">AATW-2023a</strain>
        <tissue evidence="2">Whole specimen</tissue>
    </source>
</reference>
<keyword evidence="1" id="KW-0812">Transmembrane</keyword>
<dbReference type="Proteomes" id="UP001347796">
    <property type="component" value="Unassembled WGS sequence"/>
</dbReference>
<evidence type="ECO:0000313" key="2">
    <source>
        <dbReference type="EMBL" id="KAK6182183.1"/>
    </source>
</evidence>
<organism evidence="2 3">
    <name type="scientific">Patella caerulea</name>
    <name type="common">Rayed Mediterranean limpet</name>
    <dbReference type="NCBI Taxonomy" id="87958"/>
    <lineage>
        <taxon>Eukaryota</taxon>
        <taxon>Metazoa</taxon>
        <taxon>Spiralia</taxon>
        <taxon>Lophotrochozoa</taxon>
        <taxon>Mollusca</taxon>
        <taxon>Gastropoda</taxon>
        <taxon>Patellogastropoda</taxon>
        <taxon>Patelloidea</taxon>
        <taxon>Patellidae</taxon>
        <taxon>Patella</taxon>
    </lineage>
</organism>
<gene>
    <name evidence="2" type="ORF">SNE40_009921</name>
</gene>
<evidence type="ECO:0000256" key="1">
    <source>
        <dbReference type="SAM" id="Phobius"/>
    </source>
</evidence>
<protein>
    <submittedName>
        <fullName evidence="2">Uncharacterized protein</fullName>
    </submittedName>
</protein>
<dbReference type="AlphaFoldDB" id="A0AAN8JZY1"/>
<keyword evidence="3" id="KW-1185">Reference proteome</keyword>
<evidence type="ECO:0000313" key="3">
    <source>
        <dbReference type="Proteomes" id="UP001347796"/>
    </source>
</evidence>
<keyword evidence="1" id="KW-0472">Membrane</keyword>
<feature type="transmembrane region" description="Helical" evidence="1">
    <location>
        <begin position="91"/>
        <end position="113"/>
    </location>
</feature>